<dbReference type="PANTHER" id="PTHR43537">
    <property type="entry name" value="TRANSCRIPTIONAL REGULATOR, GNTR FAMILY"/>
    <property type="match status" value="1"/>
</dbReference>
<keyword evidence="2" id="KW-0238">DNA-binding</keyword>
<dbReference type="AlphaFoldDB" id="A0A2V3TYG4"/>
<dbReference type="SMART" id="SM00895">
    <property type="entry name" value="FCD"/>
    <property type="match status" value="1"/>
</dbReference>
<gene>
    <name evidence="4" type="ORF">C7450_112130</name>
</gene>
<dbReference type="OrthoDB" id="9788098at2"/>
<dbReference type="InterPro" id="IPR036390">
    <property type="entry name" value="WH_DNA-bd_sf"/>
</dbReference>
<dbReference type="PANTHER" id="PTHR43537:SF49">
    <property type="entry name" value="TRANSCRIPTIONAL REGULATORY PROTEIN"/>
    <property type="match status" value="1"/>
</dbReference>
<dbReference type="GO" id="GO:0003700">
    <property type="term" value="F:DNA-binding transcription factor activity"/>
    <property type="evidence" value="ECO:0007669"/>
    <property type="project" value="InterPro"/>
</dbReference>
<dbReference type="Pfam" id="PF00392">
    <property type="entry name" value="GntR"/>
    <property type="match status" value="1"/>
</dbReference>
<dbReference type="GO" id="GO:0003677">
    <property type="term" value="F:DNA binding"/>
    <property type="evidence" value="ECO:0007669"/>
    <property type="project" value="UniProtKB-KW"/>
</dbReference>
<dbReference type="Proteomes" id="UP000248021">
    <property type="component" value="Unassembled WGS sequence"/>
</dbReference>
<dbReference type="InterPro" id="IPR036388">
    <property type="entry name" value="WH-like_DNA-bd_sf"/>
</dbReference>
<dbReference type="InterPro" id="IPR011711">
    <property type="entry name" value="GntR_C"/>
</dbReference>
<evidence type="ECO:0000256" key="2">
    <source>
        <dbReference type="ARBA" id="ARBA00023125"/>
    </source>
</evidence>
<organism evidence="4 5">
    <name type="scientific">Chelatococcus asaccharovorans</name>
    <dbReference type="NCBI Taxonomy" id="28210"/>
    <lineage>
        <taxon>Bacteria</taxon>
        <taxon>Pseudomonadati</taxon>
        <taxon>Pseudomonadota</taxon>
        <taxon>Alphaproteobacteria</taxon>
        <taxon>Hyphomicrobiales</taxon>
        <taxon>Chelatococcaceae</taxon>
        <taxon>Chelatococcus</taxon>
    </lineage>
</organism>
<evidence type="ECO:0000313" key="4">
    <source>
        <dbReference type="EMBL" id="PXW54101.1"/>
    </source>
</evidence>
<evidence type="ECO:0000256" key="1">
    <source>
        <dbReference type="ARBA" id="ARBA00023015"/>
    </source>
</evidence>
<evidence type="ECO:0000313" key="5">
    <source>
        <dbReference type="Proteomes" id="UP000248021"/>
    </source>
</evidence>
<keyword evidence="5" id="KW-1185">Reference proteome</keyword>
<dbReference type="Gene3D" id="1.10.10.10">
    <property type="entry name" value="Winged helix-like DNA-binding domain superfamily/Winged helix DNA-binding domain"/>
    <property type="match status" value="1"/>
</dbReference>
<dbReference type="SUPFAM" id="SSF46785">
    <property type="entry name" value="Winged helix' DNA-binding domain"/>
    <property type="match status" value="1"/>
</dbReference>
<name>A0A2V3TYG4_9HYPH</name>
<evidence type="ECO:0000256" key="3">
    <source>
        <dbReference type="ARBA" id="ARBA00023163"/>
    </source>
</evidence>
<dbReference type="Pfam" id="PF07729">
    <property type="entry name" value="FCD"/>
    <property type="match status" value="1"/>
</dbReference>
<accession>A0A2V3TYG4</accession>
<dbReference type="SUPFAM" id="SSF48008">
    <property type="entry name" value="GntR ligand-binding domain-like"/>
    <property type="match status" value="1"/>
</dbReference>
<dbReference type="EMBL" id="QJJK01000012">
    <property type="protein sequence ID" value="PXW54101.1"/>
    <property type="molecule type" value="Genomic_DNA"/>
</dbReference>
<keyword evidence="1" id="KW-0805">Transcription regulation</keyword>
<reference evidence="4 5" key="1">
    <citation type="submission" date="2018-05" db="EMBL/GenBank/DDBJ databases">
        <title>Genomic Encyclopedia of Type Strains, Phase IV (KMG-IV): sequencing the most valuable type-strain genomes for metagenomic binning, comparative biology and taxonomic classification.</title>
        <authorList>
            <person name="Goeker M."/>
        </authorList>
    </citation>
    <scope>NUCLEOTIDE SEQUENCE [LARGE SCALE GENOMIC DNA]</scope>
    <source>
        <strain evidence="4 5">DSM 6462</strain>
    </source>
</reference>
<protein>
    <submittedName>
        <fullName evidence="4">GntR family transcriptional regulator</fullName>
    </submittedName>
</protein>
<dbReference type="InterPro" id="IPR000524">
    <property type="entry name" value="Tscrpt_reg_HTH_GntR"/>
</dbReference>
<sequence>MNGEIELLQAVQREPVVKHVHRELRRAILQGRFAVQSRLVETAIAKLLNVSRTPVREAISKLELEGLVRRLPGGGVVVEDTSSKLSEVIVLRQSLEGAAARLICMRASDAELAAFRAECQSILKALPTMAVQQRANLDRKFHLHLGELSASTRLANLIEEFYEYSDSELAPAGNAAEVVQLQKQHVAIADALVARDAARAEAAIRDHLETVLTIVRARVQA</sequence>
<dbReference type="SMART" id="SM00345">
    <property type="entry name" value="HTH_GNTR"/>
    <property type="match status" value="1"/>
</dbReference>
<dbReference type="Gene3D" id="1.20.120.530">
    <property type="entry name" value="GntR ligand-binding domain-like"/>
    <property type="match status" value="1"/>
</dbReference>
<dbReference type="InterPro" id="IPR008920">
    <property type="entry name" value="TF_FadR/GntR_C"/>
</dbReference>
<comment type="caution">
    <text evidence="4">The sequence shown here is derived from an EMBL/GenBank/DDBJ whole genome shotgun (WGS) entry which is preliminary data.</text>
</comment>
<dbReference type="RefSeq" id="WP_110377341.1">
    <property type="nucleotide sequence ID" value="NZ_CAKNFM010000002.1"/>
</dbReference>
<dbReference type="CDD" id="cd07377">
    <property type="entry name" value="WHTH_GntR"/>
    <property type="match status" value="1"/>
</dbReference>
<dbReference type="PRINTS" id="PR00035">
    <property type="entry name" value="HTHGNTR"/>
</dbReference>
<proteinExistence type="predicted"/>
<dbReference type="PROSITE" id="PS50949">
    <property type="entry name" value="HTH_GNTR"/>
    <property type="match status" value="1"/>
</dbReference>
<keyword evidence="3" id="KW-0804">Transcription</keyword>